<evidence type="ECO:0000256" key="1">
    <source>
        <dbReference type="SAM" id="MobiDB-lite"/>
    </source>
</evidence>
<dbReference type="Gene3D" id="2.60.120.650">
    <property type="entry name" value="Cupin"/>
    <property type="match status" value="1"/>
</dbReference>
<dbReference type="SUPFAM" id="SSF51197">
    <property type="entry name" value="Clavaminate synthase-like"/>
    <property type="match status" value="1"/>
</dbReference>
<organism evidence="3 4">
    <name type="scientific">Frankliniella occidentalis</name>
    <name type="common">Western flower thrips</name>
    <name type="synonym">Euthrips occidentalis</name>
    <dbReference type="NCBI Taxonomy" id="133901"/>
    <lineage>
        <taxon>Eukaryota</taxon>
        <taxon>Metazoa</taxon>
        <taxon>Ecdysozoa</taxon>
        <taxon>Arthropoda</taxon>
        <taxon>Hexapoda</taxon>
        <taxon>Insecta</taxon>
        <taxon>Pterygota</taxon>
        <taxon>Neoptera</taxon>
        <taxon>Paraneoptera</taxon>
        <taxon>Thysanoptera</taxon>
        <taxon>Terebrantia</taxon>
        <taxon>Thripoidea</taxon>
        <taxon>Thripidae</taxon>
        <taxon>Frankliniella</taxon>
    </lineage>
</organism>
<dbReference type="KEGG" id="foc:127751527"/>
<keyword evidence="3" id="KW-1185">Reference proteome</keyword>
<evidence type="ECO:0000259" key="2">
    <source>
        <dbReference type="Pfam" id="PF02373"/>
    </source>
</evidence>
<reference evidence="4" key="1">
    <citation type="submission" date="2025-08" db="UniProtKB">
        <authorList>
            <consortium name="RefSeq"/>
        </authorList>
    </citation>
    <scope>IDENTIFICATION</scope>
    <source>
        <tissue evidence="4">Whole organism</tissue>
    </source>
</reference>
<dbReference type="Proteomes" id="UP000504606">
    <property type="component" value="Unplaced"/>
</dbReference>
<feature type="compositionally biased region" description="Basic residues" evidence="1">
    <location>
        <begin position="366"/>
        <end position="378"/>
    </location>
</feature>
<evidence type="ECO:0000313" key="3">
    <source>
        <dbReference type="Proteomes" id="UP000504606"/>
    </source>
</evidence>
<name>A0A9C6X8S4_FRAOC</name>
<dbReference type="Pfam" id="PF02373">
    <property type="entry name" value="JmjC"/>
    <property type="match status" value="1"/>
</dbReference>
<protein>
    <submittedName>
        <fullName evidence="4">Uncharacterized protein LOC127751527</fullName>
    </submittedName>
</protein>
<dbReference type="OrthoDB" id="10641450at2759"/>
<accession>A0A9C6X8S4</accession>
<evidence type="ECO:0000313" key="4">
    <source>
        <dbReference type="RefSeq" id="XP_052131163.1"/>
    </source>
</evidence>
<gene>
    <name evidence="4" type="primary">LOC127751527</name>
</gene>
<feature type="region of interest" description="Disordered" evidence="1">
    <location>
        <begin position="366"/>
        <end position="399"/>
    </location>
</feature>
<proteinExistence type="predicted"/>
<dbReference type="RefSeq" id="XP_052131163.1">
    <property type="nucleotide sequence ID" value="XM_052275203.1"/>
</dbReference>
<dbReference type="InterPro" id="IPR003347">
    <property type="entry name" value="JmjC_dom"/>
</dbReference>
<dbReference type="AlphaFoldDB" id="A0A9C6X8S4"/>
<sequence>MAFEIQRQELYGVIRELSETVQVRNDLRNLADTCVHLSQFTQAIMNQPLAELARPGLQSLQKAVSTQVNYIIERTLTAAGRNLCIHLLHRILHDIHSVRQRVGDVLYVLPFAIHWGVNLGFTVNEAVNCSSKSWLRSGLISRPMCRCPTVPQSMQTVKLDGVLVAAGATPQMIERWMYGQHLEVMATLDVRNPYSGKQGACPVDITLLLGKDQKDYDLDCKELTSIMAPFAGHQRGEYIGGLVCLDDDDDELKENDICNEDEEQDMRHETDQLSSRLDYKCPFPCKCLCECTCECGYAAKTQGQPGLTALTSHIHVNHKQHPQYHTILQEVIKKYDKTLREGNYLVCELCHERVAQNGKSDFNLKRHQASSKCQRKRGQGPLQPSTSKQKGQKRKFDTD</sequence>
<feature type="domain" description="JmjC" evidence="2">
    <location>
        <begin position="94"/>
        <end position="128"/>
    </location>
</feature>
<dbReference type="GeneID" id="127751527"/>